<keyword evidence="2" id="KW-0540">Nuclease</keyword>
<name>A0A831VQ62_9FLAO</name>
<gene>
    <name evidence="2" type="ORF">ENH87_21915</name>
</gene>
<dbReference type="AlphaFoldDB" id="A0A831VQ62"/>
<proteinExistence type="predicted"/>
<reference evidence="2" key="1">
    <citation type="journal article" date="2020" name="mSystems">
        <title>Genome- and Community-Level Interaction Insights into Carbon Utilization and Element Cycling Functions of Hydrothermarchaeota in Hydrothermal Sediment.</title>
        <authorList>
            <person name="Zhou Z."/>
            <person name="Liu Y."/>
            <person name="Xu W."/>
            <person name="Pan J."/>
            <person name="Luo Z.H."/>
            <person name="Li M."/>
        </authorList>
    </citation>
    <scope>NUCLEOTIDE SEQUENCE [LARGE SCALE GENOMIC DNA]</scope>
    <source>
        <strain evidence="2">HyVt-345</strain>
    </source>
</reference>
<dbReference type="Proteomes" id="UP000886191">
    <property type="component" value="Unassembled WGS sequence"/>
</dbReference>
<dbReference type="Pfam" id="PF19580">
    <property type="entry name" value="Exo_endo_phos_3"/>
    <property type="match status" value="1"/>
</dbReference>
<dbReference type="InterPro" id="IPR036691">
    <property type="entry name" value="Endo/exonu/phosph_ase_sf"/>
</dbReference>
<sequence length="362" mass="41906">MKINLIIAFSVFSLLTMAQEQKQYKIRTIAFYNLENLFDTENDTLIFDDDRTPEGKDNWTLERYHRKLDNLSQVLVEIGSEVTKTSPDIIGICEVENLKVIEDLVNHTTLLPKDYGIVHFDSPDERGIDVALLYKKNAFMPTSFDSRRLLLINDNGERNYTRDQLIVGGLLDDEQFYFLVNHWPSRSGGEARSRPNRIAAAKLSRRIVDSIQRLDISSKIIGMGDFNDDPDNDSFKKILRTQLEPTELVENVDQHEQVNLINPMEKLYRKGVGSLAYRDKWNLFDQIYFTENLINPDDEKYQFWKAGVFKAPYLLTKKGQYKGYPFRTYAGGSYAGGYSDHFPVYMYLIKEAPDLISTSEQQ</sequence>
<comment type="caution">
    <text evidence="2">The sequence shown here is derived from an EMBL/GenBank/DDBJ whole genome shotgun (WGS) entry which is preliminary data.</text>
</comment>
<keyword evidence="2" id="KW-0378">Hydrolase</keyword>
<accession>A0A831VQ62</accession>
<organism evidence="2">
    <name type="scientific">Pricia antarctica</name>
    <dbReference type="NCBI Taxonomy" id="641691"/>
    <lineage>
        <taxon>Bacteria</taxon>
        <taxon>Pseudomonadati</taxon>
        <taxon>Bacteroidota</taxon>
        <taxon>Flavobacteriia</taxon>
        <taxon>Flavobacteriales</taxon>
        <taxon>Flavobacteriaceae</taxon>
        <taxon>Pricia</taxon>
    </lineage>
</organism>
<evidence type="ECO:0000259" key="1">
    <source>
        <dbReference type="Pfam" id="PF19580"/>
    </source>
</evidence>
<evidence type="ECO:0000313" key="2">
    <source>
        <dbReference type="EMBL" id="HEA23550.1"/>
    </source>
</evidence>
<dbReference type="PANTHER" id="PTHR42834:SF1">
    <property type="entry name" value="ENDONUCLEASE_EXONUCLEASE_PHOSPHATASE FAMILY PROTEIN (AFU_ORTHOLOGUE AFUA_3G09210)"/>
    <property type="match status" value="1"/>
</dbReference>
<dbReference type="Gene3D" id="3.60.10.10">
    <property type="entry name" value="Endonuclease/exonuclease/phosphatase"/>
    <property type="match status" value="1"/>
</dbReference>
<dbReference type="SUPFAM" id="SSF56219">
    <property type="entry name" value="DNase I-like"/>
    <property type="match status" value="1"/>
</dbReference>
<dbReference type="EMBL" id="DRGL01000081">
    <property type="protein sequence ID" value="HEA23550.1"/>
    <property type="molecule type" value="Genomic_DNA"/>
</dbReference>
<dbReference type="InterPro" id="IPR005135">
    <property type="entry name" value="Endo/exonuclease/phosphatase"/>
</dbReference>
<protein>
    <submittedName>
        <fullName evidence="2">Endonuclease/exonuclease/phosphatase family protein</fullName>
    </submittedName>
</protein>
<dbReference type="GO" id="GO:0004519">
    <property type="term" value="F:endonuclease activity"/>
    <property type="evidence" value="ECO:0007669"/>
    <property type="project" value="UniProtKB-KW"/>
</dbReference>
<feature type="domain" description="Endonuclease/exonuclease/phosphatase" evidence="1">
    <location>
        <begin position="28"/>
        <end position="350"/>
    </location>
</feature>
<keyword evidence="2" id="KW-0255">Endonuclease</keyword>
<dbReference type="PANTHER" id="PTHR42834">
    <property type="entry name" value="ENDONUCLEASE/EXONUCLEASE/PHOSPHATASE FAMILY PROTEIN (AFU_ORTHOLOGUE AFUA_3G09210)"/>
    <property type="match status" value="1"/>
</dbReference>